<dbReference type="InterPro" id="IPR021241">
    <property type="entry name" value="CsiV"/>
</dbReference>
<name>A0ABS8C0T2_9ALTE</name>
<evidence type="ECO:0000313" key="3">
    <source>
        <dbReference type="Proteomes" id="UP000633814"/>
    </source>
</evidence>
<organism evidence="2 3">
    <name type="scientific">Alishewanella maricola</name>
    <dbReference type="NCBI Taxonomy" id="2795740"/>
    <lineage>
        <taxon>Bacteria</taxon>
        <taxon>Pseudomonadati</taxon>
        <taxon>Pseudomonadota</taxon>
        <taxon>Gammaproteobacteria</taxon>
        <taxon>Alteromonadales</taxon>
        <taxon>Alteromonadaceae</taxon>
        <taxon>Alishewanella</taxon>
    </lineage>
</organism>
<dbReference type="EMBL" id="JAEINI020000002">
    <property type="protein sequence ID" value="MCB5225937.1"/>
    <property type="molecule type" value="Genomic_DNA"/>
</dbReference>
<sequence length="348" mass="39669">MKVRLLLTGCLLLNTMLLQANERWFEVELIVFERTGDSQLREHFPEQVTPIRLGRIIDLVSPLYNPIIQPLVSALEDCSPAPLNTAASSVFPSNWQPPHKLMCQQETQPLAWQRLALFPEKWLSNKVPWPSRLPHTLAGRGEFQGVPFLAEPEAFALTDVVAKLRRQRQQQVLLHTVWRQAPVTERRAIPSRWFAGENFSQRFDYWGQPITSEQDDTPVNDTQVAANASDVTSVLEQINSRRQQLAAGVSLDQPSSTAAIDNSSNVQSQANLPTEVWQLDGLFKLHLDHYLFVNTDFNLRRMHNGALQSINVKQSRRVISGEIHYMDHPKLGIILQIRRYQPPEVAQP</sequence>
<proteinExistence type="predicted"/>
<reference evidence="2 3" key="1">
    <citation type="submission" date="2021-10" db="EMBL/GenBank/DDBJ databases">
        <title>Alishewanella koreense sp. nov. isolated from seawater of southwestern coast in South Korea and the proposal for the reclassification of Rheinheimera perlucida and Rheinheimera tuosuensis as Arsukibacterium perlucida and Arsukibacterium tuosuensis.</title>
        <authorList>
            <person name="Kim K.H."/>
            <person name="Ruan W."/>
            <person name="Kim K.R."/>
            <person name="Baek J.H."/>
            <person name="Jeon C.O."/>
        </authorList>
    </citation>
    <scope>NUCLEOTIDE SEQUENCE [LARGE SCALE GENOMIC DNA]</scope>
    <source>
        <strain evidence="2 3">16-MA</strain>
    </source>
</reference>
<evidence type="ECO:0000313" key="2">
    <source>
        <dbReference type="EMBL" id="MCB5225937.1"/>
    </source>
</evidence>
<feature type="signal peptide" evidence="1">
    <location>
        <begin position="1"/>
        <end position="20"/>
    </location>
</feature>
<dbReference type="Proteomes" id="UP000633814">
    <property type="component" value="Unassembled WGS sequence"/>
</dbReference>
<comment type="caution">
    <text evidence="2">The sequence shown here is derived from an EMBL/GenBank/DDBJ whole genome shotgun (WGS) entry which is preliminary data.</text>
</comment>
<dbReference type="Pfam" id="PF10972">
    <property type="entry name" value="CsiV"/>
    <property type="match status" value="1"/>
</dbReference>
<keyword evidence="1" id="KW-0732">Signal</keyword>
<feature type="chain" id="PRO_5046819137" evidence="1">
    <location>
        <begin position="21"/>
        <end position="348"/>
    </location>
</feature>
<dbReference type="RefSeq" id="WP_226750032.1">
    <property type="nucleotide sequence ID" value="NZ_JAEINI020000002.1"/>
</dbReference>
<gene>
    <name evidence="2" type="ORF">JAO78_003825</name>
</gene>
<accession>A0ABS8C0T2</accession>
<protein>
    <submittedName>
        <fullName evidence="2">Peptidoglycan binding protein CsiV</fullName>
    </submittedName>
</protein>
<evidence type="ECO:0000256" key="1">
    <source>
        <dbReference type="SAM" id="SignalP"/>
    </source>
</evidence>
<keyword evidence="3" id="KW-1185">Reference proteome</keyword>